<dbReference type="InterPro" id="IPR000620">
    <property type="entry name" value="EamA_dom"/>
</dbReference>
<keyword evidence="5 6" id="KW-0472">Membrane</keyword>
<evidence type="ECO:0000256" key="3">
    <source>
        <dbReference type="ARBA" id="ARBA00022692"/>
    </source>
</evidence>
<evidence type="ECO:0000313" key="9">
    <source>
        <dbReference type="Proteomes" id="UP000461162"/>
    </source>
</evidence>
<keyword evidence="4 6" id="KW-1133">Transmembrane helix</keyword>
<dbReference type="Pfam" id="PF00892">
    <property type="entry name" value="EamA"/>
    <property type="match status" value="2"/>
</dbReference>
<feature type="transmembrane region" description="Helical" evidence="6">
    <location>
        <begin position="111"/>
        <end position="129"/>
    </location>
</feature>
<feature type="transmembrane region" description="Helical" evidence="6">
    <location>
        <begin position="200"/>
        <end position="226"/>
    </location>
</feature>
<dbReference type="InterPro" id="IPR050638">
    <property type="entry name" value="AA-Vitamin_Transporters"/>
</dbReference>
<name>A0A7K1KMD6_9BACT</name>
<feature type="transmembrane region" description="Helical" evidence="6">
    <location>
        <begin position="53"/>
        <end position="77"/>
    </location>
</feature>
<evidence type="ECO:0000313" key="8">
    <source>
        <dbReference type="EMBL" id="MUM77177.1"/>
    </source>
</evidence>
<evidence type="ECO:0000256" key="2">
    <source>
        <dbReference type="ARBA" id="ARBA00022475"/>
    </source>
</evidence>
<evidence type="ECO:0000259" key="7">
    <source>
        <dbReference type="Pfam" id="PF00892"/>
    </source>
</evidence>
<keyword evidence="9" id="KW-1185">Reference proteome</keyword>
<evidence type="ECO:0000256" key="5">
    <source>
        <dbReference type="ARBA" id="ARBA00023136"/>
    </source>
</evidence>
<gene>
    <name evidence="8" type="ORF">GKC30_05980</name>
</gene>
<feature type="transmembrane region" description="Helical" evidence="6">
    <location>
        <begin position="20"/>
        <end position="41"/>
    </location>
</feature>
<proteinExistence type="predicted"/>
<dbReference type="InterPro" id="IPR037185">
    <property type="entry name" value="EmrE-like"/>
</dbReference>
<accession>A0A7K1KMD6</accession>
<protein>
    <submittedName>
        <fullName evidence="8">EamA family transporter</fullName>
    </submittedName>
</protein>
<feature type="transmembrane region" description="Helical" evidence="6">
    <location>
        <begin position="168"/>
        <end position="188"/>
    </location>
</feature>
<feature type="domain" description="EamA" evidence="7">
    <location>
        <begin position="140"/>
        <end position="280"/>
    </location>
</feature>
<feature type="transmembrane region" description="Helical" evidence="6">
    <location>
        <begin position="233"/>
        <end position="256"/>
    </location>
</feature>
<evidence type="ECO:0000256" key="1">
    <source>
        <dbReference type="ARBA" id="ARBA00004651"/>
    </source>
</evidence>
<dbReference type="PANTHER" id="PTHR32322">
    <property type="entry name" value="INNER MEMBRANE TRANSPORTER"/>
    <property type="match status" value="1"/>
</dbReference>
<sequence length="282" mass="29131">MILVGSSVVAGKIMVEELPVQFASALRFALALVILLPLLRMREGGLPRLSRRSWLILAVQGLCGSFLFTVCLLHGLALTAPSSAGVITATTPACMGLIAWLGMGERPTRRAGLGILLSVAGLLAVNAASDPGTGSMPFVGNMLVLGAVCFESFFLLLRKGVTEPLTPLAAATAVSLFGLVWFLPGAAWDLIFTIPASGGFGAVSVVGWVSVAYYGVFVTVLAYLFWFAGVTRVSAATAGVFTSVMPVSALILSAAILGESVGLSRIVGCACVLAGLVLISRR</sequence>
<organism evidence="8 9">
    <name type="scientific">Pseudodesulfovibrio alkaliphilus</name>
    <dbReference type="NCBI Taxonomy" id="2661613"/>
    <lineage>
        <taxon>Bacteria</taxon>
        <taxon>Pseudomonadati</taxon>
        <taxon>Thermodesulfobacteriota</taxon>
        <taxon>Desulfovibrionia</taxon>
        <taxon>Desulfovibrionales</taxon>
        <taxon>Desulfovibrionaceae</taxon>
    </lineage>
</organism>
<dbReference type="SUPFAM" id="SSF103481">
    <property type="entry name" value="Multidrug resistance efflux transporter EmrE"/>
    <property type="match status" value="2"/>
</dbReference>
<dbReference type="PANTHER" id="PTHR32322:SF18">
    <property type="entry name" value="S-ADENOSYLMETHIONINE_S-ADENOSYLHOMOCYSTEINE TRANSPORTER"/>
    <property type="match status" value="1"/>
</dbReference>
<reference evidence="8 9" key="1">
    <citation type="submission" date="2019-11" db="EMBL/GenBank/DDBJ databases">
        <title>Pseudodesulfovibrio alkaliphilus, sp. nov., an alkaliphilic sulfate-reducing bacteria from mud volcano of Taman peninsula, Russia.</title>
        <authorList>
            <person name="Frolova A."/>
            <person name="Merkel A.Y."/>
            <person name="Slobodkin A.I."/>
        </authorList>
    </citation>
    <scope>NUCLEOTIDE SEQUENCE [LARGE SCALE GENOMIC DNA]</scope>
    <source>
        <strain evidence="8 9">F-1</strain>
    </source>
</reference>
<dbReference type="EMBL" id="WODC01000003">
    <property type="protein sequence ID" value="MUM77177.1"/>
    <property type="molecule type" value="Genomic_DNA"/>
</dbReference>
<comment type="caution">
    <text evidence="8">The sequence shown here is derived from an EMBL/GenBank/DDBJ whole genome shotgun (WGS) entry which is preliminary data.</text>
</comment>
<evidence type="ECO:0000256" key="4">
    <source>
        <dbReference type="ARBA" id="ARBA00022989"/>
    </source>
</evidence>
<dbReference type="AlphaFoldDB" id="A0A7K1KMD6"/>
<dbReference type="Proteomes" id="UP000461162">
    <property type="component" value="Unassembled WGS sequence"/>
</dbReference>
<feature type="transmembrane region" description="Helical" evidence="6">
    <location>
        <begin position="262"/>
        <end position="279"/>
    </location>
</feature>
<evidence type="ECO:0000256" key="6">
    <source>
        <dbReference type="SAM" id="Phobius"/>
    </source>
</evidence>
<comment type="subcellular location">
    <subcellularLocation>
        <location evidence="1">Cell membrane</location>
        <topology evidence="1">Multi-pass membrane protein</topology>
    </subcellularLocation>
</comment>
<feature type="transmembrane region" description="Helical" evidence="6">
    <location>
        <begin position="83"/>
        <end position="104"/>
    </location>
</feature>
<keyword evidence="2" id="KW-1003">Cell membrane</keyword>
<feature type="domain" description="EamA" evidence="7">
    <location>
        <begin position="2"/>
        <end position="126"/>
    </location>
</feature>
<keyword evidence="3 6" id="KW-0812">Transmembrane</keyword>
<dbReference type="GO" id="GO:0005886">
    <property type="term" value="C:plasma membrane"/>
    <property type="evidence" value="ECO:0007669"/>
    <property type="project" value="UniProtKB-SubCell"/>
</dbReference>
<feature type="transmembrane region" description="Helical" evidence="6">
    <location>
        <begin position="135"/>
        <end position="156"/>
    </location>
</feature>